<feature type="domain" description="BZIP" evidence="3">
    <location>
        <begin position="114"/>
        <end position="158"/>
    </location>
</feature>
<evidence type="ECO:0000313" key="5">
    <source>
        <dbReference type="Proteomes" id="UP001165082"/>
    </source>
</evidence>
<dbReference type="SMART" id="SM00338">
    <property type="entry name" value="BRLZ"/>
    <property type="match status" value="1"/>
</dbReference>
<dbReference type="EMBL" id="BRXZ01003462">
    <property type="protein sequence ID" value="GMH55247.1"/>
    <property type="molecule type" value="Genomic_DNA"/>
</dbReference>
<dbReference type="GO" id="GO:0003700">
    <property type="term" value="F:DNA-binding transcription factor activity"/>
    <property type="evidence" value="ECO:0007669"/>
    <property type="project" value="InterPro"/>
</dbReference>
<gene>
    <name evidence="4" type="ORF">TrRE_jg4059</name>
</gene>
<feature type="region of interest" description="Disordered" evidence="2">
    <location>
        <begin position="1"/>
        <end position="24"/>
    </location>
</feature>
<dbReference type="OrthoDB" id="158712at2759"/>
<sequence length="374" mass="40591">MATRGANGAAGGRSKRQANFGQWKTPPTQQFINQQQGTTQWEDPNIAAVAYQQGAADAMRMQKVGSVGDLQVLGDMNIVGDGGAQGYDGGGGGFDRSVSMPDMASLNAKAIIDDDKRKKRLARNRASARLRRLRKKNLVESYEAEVGVLESSLAKLKEHKWGTGQHESLLEALSMDRGQQALPQADRKALIHTILTQQYSHVCNLLDTQLESVVLNMYCRSKQEEGGGTQGVDEETRKGRMEIFKEIDDLLGLSPAQVEKLSKATGNSLQNRGAITTALLALNALKDSAWLQNSGIETTTSRFLSILNPAQTSKFLLWTDNNSEAIEQLDYVNAPKEGAMPTASPKPCKPCFAPMPTPFVLTHFPAADVCVAVS</sequence>
<protein>
    <recommendedName>
        <fullName evidence="3">BZIP domain-containing protein</fullName>
    </recommendedName>
</protein>
<keyword evidence="1" id="KW-0175">Coiled coil</keyword>
<dbReference type="Proteomes" id="UP001165082">
    <property type="component" value="Unassembled WGS sequence"/>
</dbReference>
<reference evidence="4" key="1">
    <citation type="submission" date="2022-07" db="EMBL/GenBank/DDBJ databases">
        <title>Genome analysis of Parmales, a sister group of diatoms, reveals the evolutionary specialization of diatoms from phago-mixotrophs to photoautotrophs.</title>
        <authorList>
            <person name="Ban H."/>
            <person name="Sato S."/>
            <person name="Yoshikawa S."/>
            <person name="Kazumasa Y."/>
            <person name="Nakamura Y."/>
            <person name="Ichinomiya M."/>
            <person name="Saitoh K."/>
            <person name="Sato N."/>
            <person name="Blanc-Mathieu R."/>
            <person name="Endo H."/>
            <person name="Kuwata A."/>
            <person name="Ogata H."/>
        </authorList>
    </citation>
    <scope>NUCLEOTIDE SEQUENCE</scope>
</reference>
<accession>A0A9W7DUD0</accession>
<evidence type="ECO:0000256" key="1">
    <source>
        <dbReference type="SAM" id="Coils"/>
    </source>
</evidence>
<dbReference type="SUPFAM" id="SSF57959">
    <property type="entry name" value="Leucine zipper domain"/>
    <property type="match status" value="1"/>
</dbReference>
<dbReference type="InterPro" id="IPR046347">
    <property type="entry name" value="bZIP_sf"/>
</dbReference>
<dbReference type="AlphaFoldDB" id="A0A9W7DUD0"/>
<proteinExistence type="predicted"/>
<evidence type="ECO:0000256" key="2">
    <source>
        <dbReference type="SAM" id="MobiDB-lite"/>
    </source>
</evidence>
<dbReference type="PROSITE" id="PS50217">
    <property type="entry name" value="BZIP"/>
    <property type="match status" value="1"/>
</dbReference>
<feature type="coiled-coil region" evidence="1">
    <location>
        <begin position="116"/>
        <end position="159"/>
    </location>
</feature>
<dbReference type="InterPro" id="IPR004827">
    <property type="entry name" value="bZIP"/>
</dbReference>
<comment type="caution">
    <text evidence="4">The sequence shown here is derived from an EMBL/GenBank/DDBJ whole genome shotgun (WGS) entry which is preliminary data.</text>
</comment>
<keyword evidence="5" id="KW-1185">Reference proteome</keyword>
<name>A0A9W7DUD0_9STRA</name>
<dbReference type="Gene3D" id="1.20.5.170">
    <property type="match status" value="1"/>
</dbReference>
<evidence type="ECO:0000259" key="3">
    <source>
        <dbReference type="PROSITE" id="PS50217"/>
    </source>
</evidence>
<organism evidence="4 5">
    <name type="scientific">Triparma retinervis</name>
    <dbReference type="NCBI Taxonomy" id="2557542"/>
    <lineage>
        <taxon>Eukaryota</taxon>
        <taxon>Sar</taxon>
        <taxon>Stramenopiles</taxon>
        <taxon>Ochrophyta</taxon>
        <taxon>Bolidophyceae</taxon>
        <taxon>Parmales</taxon>
        <taxon>Triparmaceae</taxon>
        <taxon>Triparma</taxon>
    </lineage>
</organism>
<evidence type="ECO:0000313" key="4">
    <source>
        <dbReference type="EMBL" id="GMH55247.1"/>
    </source>
</evidence>